<dbReference type="GO" id="GO:0042383">
    <property type="term" value="C:sarcolemma"/>
    <property type="evidence" value="ECO:0007669"/>
    <property type="project" value="UniProtKB-SubCell"/>
</dbReference>
<keyword evidence="5" id="KW-1003">Cell membrane</keyword>
<dbReference type="PANTHER" id="PTHR10132">
    <property type="entry name" value="ALPHA-/EPSILON-SARCOGLYCAN FAMILY MEMBER"/>
    <property type="match status" value="1"/>
</dbReference>
<evidence type="ECO:0000256" key="9">
    <source>
        <dbReference type="ARBA" id="ARBA00023136"/>
    </source>
</evidence>
<comment type="subcellular location">
    <subcellularLocation>
        <location evidence="3">Cell membrane</location>
        <location evidence="3">Sarcolemma</location>
        <topology evidence="3">Single-pass membrane protein</topology>
    </subcellularLocation>
    <subcellularLocation>
        <location evidence="2">Cytoplasm</location>
        <location evidence="2">Cytoskeleton</location>
    </subcellularLocation>
</comment>
<evidence type="ECO:0000256" key="2">
    <source>
        <dbReference type="ARBA" id="ARBA00004245"/>
    </source>
</evidence>
<dbReference type="PANTHER" id="PTHR10132:SF14">
    <property type="entry name" value="SARCOGLYCAN ALPHA, ISOFORM C"/>
    <property type="match status" value="1"/>
</dbReference>
<evidence type="ECO:0000313" key="17">
    <source>
        <dbReference type="Proteomes" id="UP000218231"/>
    </source>
</evidence>
<dbReference type="GO" id="GO:0005856">
    <property type="term" value="C:cytoskeleton"/>
    <property type="evidence" value="ECO:0007669"/>
    <property type="project" value="UniProtKB-SubCell"/>
</dbReference>
<dbReference type="Pfam" id="PF05510">
    <property type="entry name" value="Sarcoglycan_2"/>
    <property type="match status" value="1"/>
</dbReference>
<evidence type="ECO:0000256" key="7">
    <source>
        <dbReference type="ARBA" id="ARBA00022692"/>
    </source>
</evidence>
<feature type="domain" description="Dystroglycan-type cadherin-like" evidence="15">
    <location>
        <begin position="15"/>
        <end position="119"/>
    </location>
</feature>
<sequence length="461" mass="52975">MTVFLIFLLLFSLSNAAPPVSTQQATATKGKFFVHTLHSAQFFPQSVPVKWEATLKGKPALPNWLRLVRSSHPQMAYLVGSPVTDSQQATVHVMAKDANTFDVQHKYIVISMHDDPRFRSHTTQTIELYIANQEMENFLRNHNGGIDQFESAIWKTFRGKQVNPYIYTVRHEIEAPPGKEYINRNRMGFIAEIGTQRGFYQNTMTLVDNLRTNRTFCRNTGSVPINENFYPSFMIDWCRTRIHNLSMIEERKKSSAERIEEIEQKIMMKKKTSSASAALTTKQRIAPPSPNAGLRDRGFSFWESFLVFPLIAVFCILLILLLSVIFFGRREGQQWRDYKTPKDQLEEYVSVRESQRHLRELSQQRQMLLMGHDRDRSTAPSGIHTFLQPRNRAPSHSSGARFSKSSSRINELPDEKVELLAPVGKQTVAEAAKQCGSSLHLYRNPLESESDEDNEQFRQTD</sequence>
<protein>
    <recommendedName>
        <fullName evidence="15">Dystroglycan-type cadherin-like domain-containing protein</fullName>
    </recommendedName>
</protein>
<name>A0A2A2JLF3_9BILA</name>
<keyword evidence="10" id="KW-0325">Glycoprotein</keyword>
<evidence type="ECO:0000256" key="12">
    <source>
        <dbReference type="SAM" id="MobiDB-lite"/>
    </source>
</evidence>
<comment type="function">
    <text evidence="1">Component of the sarcoglycan complex, a subcomplex of the dystrophin-glycoprotein complex which forms a link between the F-actin cytoskeleton and the extracellular matrix.</text>
</comment>
<proteinExistence type="inferred from homology"/>
<dbReference type="EMBL" id="LIAE01010359">
    <property type="protein sequence ID" value="PAV62538.1"/>
    <property type="molecule type" value="Genomic_DNA"/>
</dbReference>
<evidence type="ECO:0000259" key="15">
    <source>
        <dbReference type="SMART" id="SM00736"/>
    </source>
</evidence>
<dbReference type="GO" id="GO:0005509">
    <property type="term" value="F:calcium ion binding"/>
    <property type="evidence" value="ECO:0007669"/>
    <property type="project" value="InterPro"/>
</dbReference>
<dbReference type="AlphaFoldDB" id="A0A2A2JLF3"/>
<evidence type="ECO:0000256" key="11">
    <source>
        <dbReference type="ARBA" id="ARBA00023212"/>
    </source>
</evidence>
<evidence type="ECO:0000256" key="1">
    <source>
        <dbReference type="ARBA" id="ARBA00002860"/>
    </source>
</evidence>
<evidence type="ECO:0000256" key="3">
    <source>
        <dbReference type="ARBA" id="ARBA00004513"/>
    </source>
</evidence>
<keyword evidence="8 13" id="KW-1133">Transmembrane helix</keyword>
<dbReference type="Proteomes" id="UP000218231">
    <property type="component" value="Unassembled WGS sequence"/>
</dbReference>
<feature type="chain" id="PRO_5012109927" description="Dystroglycan-type cadherin-like domain-containing protein" evidence="14">
    <location>
        <begin position="17"/>
        <end position="461"/>
    </location>
</feature>
<keyword evidence="14" id="KW-0732">Signal</keyword>
<evidence type="ECO:0000256" key="8">
    <source>
        <dbReference type="ARBA" id="ARBA00022989"/>
    </source>
</evidence>
<feature type="signal peptide" evidence="14">
    <location>
        <begin position="1"/>
        <end position="16"/>
    </location>
</feature>
<dbReference type="InterPro" id="IPR008908">
    <property type="entry name" value="Sarcoglycan_alpha/epsilon"/>
</dbReference>
<organism evidence="16 17">
    <name type="scientific">Diploscapter pachys</name>
    <dbReference type="NCBI Taxonomy" id="2018661"/>
    <lineage>
        <taxon>Eukaryota</taxon>
        <taxon>Metazoa</taxon>
        <taxon>Ecdysozoa</taxon>
        <taxon>Nematoda</taxon>
        <taxon>Chromadorea</taxon>
        <taxon>Rhabditida</taxon>
        <taxon>Rhabditina</taxon>
        <taxon>Rhabditomorpha</taxon>
        <taxon>Rhabditoidea</taxon>
        <taxon>Rhabditidae</taxon>
        <taxon>Diploscapter</taxon>
    </lineage>
</organism>
<feature type="region of interest" description="Disordered" evidence="12">
    <location>
        <begin position="438"/>
        <end position="461"/>
    </location>
</feature>
<dbReference type="InterPro" id="IPR048346">
    <property type="entry name" value="Sarcoglycan_N"/>
</dbReference>
<dbReference type="InterPro" id="IPR006644">
    <property type="entry name" value="Cadg"/>
</dbReference>
<evidence type="ECO:0000313" key="16">
    <source>
        <dbReference type="EMBL" id="PAV62538.1"/>
    </source>
</evidence>
<reference evidence="16 17" key="1">
    <citation type="journal article" date="2017" name="Curr. Biol.">
        <title>Genome architecture and evolution of a unichromosomal asexual nematode.</title>
        <authorList>
            <person name="Fradin H."/>
            <person name="Zegar C."/>
            <person name="Gutwein M."/>
            <person name="Lucas J."/>
            <person name="Kovtun M."/>
            <person name="Corcoran D."/>
            <person name="Baugh L.R."/>
            <person name="Kiontke K."/>
            <person name="Gunsalus K."/>
            <person name="Fitch D.H."/>
            <person name="Piano F."/>
        </authorList>
    </citation>
    <scope>NUCLEOTIDE SEQUENCE [LARGE SCALE GENOMIC DNA]</scope>
    <source>
        <strain evidence="16">PF1309</strain>
    </source>
</reference>
<dbReference type="SMART" id="SM00736">
    <property type="entry name" value="CADG"/>
    <property type="match status" value="1"/>
</dbReference>
<dbReference type="GO" id="GO:0016012">
    <property type="term" value="C:sarcoglycan complex"/>
    <property type="evidence" value="ECO:0007669"/>
    <property type="project" value="InterPro"/>
</dbReference>
<keyword evidence="9 13" id="KW-0472">Membrane</keyword>
<comment type="caution">
    <text evidence="16">The sequence shown here is derived from an EMBL/GenBank/DDBJ whole genome shotgun (WGS) entry which is preliminary data.</text>
</comment>
<evidence type="ECO:0000256" key="14">
    <source>
        <dbReference type="SAM" id="SignalP"/>
    </source>
</evidence>
<keyword evidence="17" id="KW-1185">Reference proteome</keyword>
<evidence type="ECO:0000256" key="6">
    <source>
        <dbReference type="ARBA" id="ARBA00022490"/>
    </source>
</evidence>
<accession>A0A2A2JLF3</accession>
<keyword evidence="11" id="KW-0206">Cytoskeleton</keyword>
<comment type="similarity">
    <text evidence="4">Belongs to the sarcoglycan alpha/epsilon family.</text>
</comment>
<dbReference type="InterPro" id="IPR015919">
    <property type="entry name" value="Cadherin-like_sf"/>
</dbReference>
<feature type="region of interest" description="Disordered" evidence="12">
    <location>
        <begin position="379"/>
        <end position="407"/>
    </location>
</feature>
<dbReference type="STRING" id="2018661.A0A2A2JLF3"/>
<evidence type="ECO:0000256" key="10">
    <source>
        <dbReference type="ARBA" id="ARBA00023180"/>
    </source>
</evidence>
<gene>
    <name evidence="16" type="ORF">WR25_00164</name>
</gene>
<dbReference type="SUPFAM" id="SSF49313">
    <property type="entry name" value="Cadherin-like"/>
    <property type="match status" value="1"/>
</dbReference>
<evidence type="ECO:0000256" key="4">
    <source>
        <dbReference type="ARBA" id="ARBA00007721"/>
    </source>
</evidence>
<evidence type="ECO:0000256" key="13">
    <source>
        <dbReference type="SAM" id="Phobius"/>
    </source>
</evidence>
<keyword evidence="7 13" id="KW-0812">Transmembrane</keyword>
<feature type="transmembrane region" description="Helical" evidence="13">
    <location>
        <begin position="305"/>
        <end position="327"/>
    </location>
</feature>
<feature type="compositionally biased region" description="Low complexity" evidence="12">
    <location>
        <begin position="395"/>
        <end position="407"/>
    </location>
</feature>
<dbReference type="OrthoDB" id="10262475at2759"/>
<keyword evidence="6" id="KW-0963">Cytoplasm</keyword>
<evidence type="ECO:0000256" key="5">
    <source>
        <dbReference type="ARBA" id="ARBA00022475"/>
    </source>
</evidence>